<evidence type="ECO:0000256" key="5">
    <source>
        <dbReference type="ARBA" id="ARBA00022737"/>
    </source>
</evidence>
<accession>A0AAJ7TPE5</accession>
<dbReference type="AlphaFoldDB" id="A0AAJ7TPE5"/>
<keyword evidence="11" id="KW-0539">Nucleus</keyword>
<dbReference type="GO" id="GO:0000981">
    <property type="term" value="F:DNA-binding transcription factor activity, RNA polymerase II-specific"/>
    <property type="evidence" value="ECO:0007669"/>
    <property type="project" value="TreeGrafter"/>
</dbReference>
<dbReference type="GO" id="GO:0000978">
    <property type="term" value="F:RNA polymerase II cis-regulatory region sequence-specific DNA binding"/>
    <property type="evidence" value="ECO:0007669"/>
    <property type="project" value="TreeGrafter"/>
</dbReference>
<comment type="subcellular location">
    <subcellularLocation>
        <location evidence="1">Nucleus</location>
    </subcellularLocation>
</comment>
<evidence type="ECO:0000256" key="13">
    <source>
        <dbReference type="SAM" id="MobiDB-lite"/>
    </source>
</evidence>
<evidence type="ECO:0000256" key="4">
    <source>
        <dbReference type="ARBA" id="ARBA00022723"/>
    </source>
</evidence>
<evidence type="ECO:0000256" key="10">
    <source>
        <dbReference type="ARBA" id="ARBA00023163"/>
    </source>
</evidence>
<reference evidence="16 17" key="1">
    <citation type="submission" date="2025-04" db="UniProtKB">
        <authorList>
            <consortium name="RefSeq"/>
        </authorList>
    </citation>
    <scope>IDENTIFICATION</scope>
    <source>
        <tissue evidence="16 17">Sperm</tissue>
    </source>
</reference>
<evidence type="ECO:0000256" key="12">
    <source>
        <dbReference type="PROSITE-ProRule" id="PRU00042"/>
    </source>
</evidence>
<dbReference type="KEGG" id="pmrn:116948720"/>
<dbReference type="InterPro" id="IPR013087">
    <property type="entry name" value="Znf_C2H2_type"/>
</dbReference>
<feature type="compositionally biased region" description="Basic and acidic residues" evidence="13">
    <location>
        <begin position="417"/>
        <end position="427"/>
    </location>
</feature>
<protein>
    <submittedName>
        <fullName evidence="16 17">Zinc finger protein 148-like</fullName>
    </submittedName>
</protein>
<evidence type="ECO:0000256" key="1">
    <source>
        <dbReference type="ARBA" id="ARBA00004123"/>
    </source>
</evidence>
<feature type="region of interest" description="Disordered" evidence="13">
    <location>
        <begin position="678"/>
        <end position="697"/>
    </location>
</feature>
<feature type="compositionally biased region" description="Low complexity" evidence="13">
    <location>
        <begin position="312"/>
        <end position="328"/>
    </location>
</feature>
<keyword evidence="3" id="KW-0678">Repressor</keyword>
<evidence type="ECO:0000256" key="7">
    <source>
        <dbReference type="ARBA" id="ARBA00022833"/>
    </source>
</evidence>
<keyword evidence="8" id="KW-0805">Transcription regulation</keyword>
<dbReference type="SUPFAM" id="SSF57667">
    <property type="entry name" value="beta-beta-alpha zinc fingers"/>
    <property type="match status" value="2"/>
</dbReference>
<dbReference type="GeneID" id="116948720"/>
<dbReference type="PROSITE" id="PS50157">
    <property type="entry name" value="ZINC_FINGER_C2H2_2"/>
    <property type="match status" value="4"/>
</dbReference>
<feature type="domain" description="C2H2-type" evidence="14">
    <location>
        <begin position="164"/>
        <end position="191"/>
    </location>
</feature>
<gene>
    <name evidence="16 17 18" type="primary">LOC116948720</name>
</gene>
<evidence type="ECO:0000256" key="8">
    <source>
        <dbReference type="ARBA" id="ARBA00023015"/>
    </source>
</evidence>
<feature type="region of interest" description="Disordered" evidence="13">
    <location>
        <begin position="295"/>
        <end position="344"/>
    </location>
</feature>
<keyword evidence="9" id="KW-0238">DNA-binding</keyword>
<evidence type="ECO:0000313" key="15">
    <source>
        <dbReference type="Proteomes" id="UP001318040"/>
    </source>
</evidence>
<feature type="compositionally biased region" description="Basic residues" evidence="13">
    <location>
        <begin position="678"/>
        <end position="688"/>
    </location>
</feature>
<dbReference type="FunFam" id="3.30.160.60:FF:000067">
    <property type="entry name" value="Vascular endothelial zinc finger 1"/>
    <property type="match status" value="1"/>
</dbReference>
<dbReference type="RefSeq" id="XP_032821604.1">
    <property type="nucleotide sequence ID" value="XM_032965713.1"/>
</dbReference>
<organism evidence="15 17">
    <name type="scientific">Petromyzon marinus</name>
    <name type="common">Sea lamprey</name>
    <dbReference type="NCBI Taxonomy" id="7757"/>
    <lineage>
        <taxon>Eukaryota</taxon>
        <taxon>Metazoa</taxon>
        <taxon>Chordata</taxon>
        <taxon>Craniata</taxon>
        <taxon>Vertebrata</taxon>
        <taxon>Cyclostomata</taxon>
        <taxon>Hyperoartia</taxon>
        <taxon>Petromyzontiformes</taxon>
        <taxon>Petromyzontidae</taxon>
        <taxon>Petromyzon</taxon>
    </lineage>
</organism>
<evidence type="ECO:0000256" key="6">
    <source>
        <dbReference type="ARBA" id="ARBA00022771"/>
    </source>
</evidence>
<keyword evidence="7" id="KW-0862">Zinc</keyword>
<dbReference type="FunFam" id="3.30.160.60:FF:000042">
    <property type="entry name" value="Zinc finger protein 148"/>
    <property type="match status" value="1"/>
</dbReference>
<feature type="domain" description="C2H2-type" evidence="14">
    <location>
        <begin position="220"/>
        <end position="247"/>
    </location>
</feature>
<feature type="region of interest" description="Disordered" evidence="13">
    <location>
        <begin position="417"/>
        <end position="466"/>
    </location>
</feature>
<dbReference type="GO" id="GO:0005634">
    <property type="term" value="C:nucleus"/>
    <property type="evidence" value="ECO:0007669"/>
    <property type="project" value="UniProtKB-SubCell"/>
</dbReference>
<feature type="region of interest" description="Disordered" evidence="13">
    <location>
        <begin position="766"/>
        <end position="786"/>
    </location>
</feature>
<dbReference type="SMART" id="SM00355">
    <property type="entry name" value="ZnF_C2H2"/>
    <property type="match status" value="4"/>
</dbReference>
<dbReference type="RefSeq" id="XP_032821605.1">
    <property type="nucleotide sequence ID" value="XM_032965714.1"/>
</dbReference>
<keyword evidence="4" id="KW-0479">Metal-binding</keyword>
<feature type="compositionally biased region" description="Low complexity" evidence="13">
    <location>
        <begin position="452"/>
        <end position="461"/>
    </location>
</feature>
<evidence type="ECO:0000259" key="14">
    <source>
        <dbReference type="PROSITE" id="PS50157"/>
    </source>
</evidence>
<dbReference type="PROSITE" id="PS00028">
    <property type="entry name" value="ZINC_FINGER_C2H2_1"/>
    <property type="match status" value="4"/>
</dbReference>
<keyword evidence="15" id="KW-1185">Reference proteome</keyword>
<keyword evidence="6 12" id="KW-0863">Zinc-finger</keyword>
<keyword evidence="5" id="KW-0677">Repeat</keyword>
<evidence type="ECO:0000313" key="16">
    <source>
        <dbReference type="RefSeq" id="XP_032821603.1"/>
    </source>
</evidence>
<evidence type="ECO:0000256" key="11">
    <source>
        <dbReference type="ARBA" id="ARBA00023242"/>
    </source>
</evidence>
<dbReference type="InterPro" id="IPR036236">
    <property type="entry name" value="Znf_C2H2_sf"/>
</dbReference>
<dbReference type="FunFam" id="3.30.160.60:FF:002343">
    <property type="entry name" value="Zinc finger protein 33A"/>
    <property type="match status" value="1"/>
</dbReference>
<evidence type="ECO:0000256" key="9">
    <source>
        <dbReference type="ARBA" id="ARBA00023125"/>
    </source>
</evidence>
<dbReference type="Gene3D" id="3.30.160.60">
    <property type="entry name" value="Classic Zinc Finger"/>
    <property type="match status" value="4"/>
</dbReference>
<comment type="similarity">
    <text evidence="2">Belongs to the krueppel C2H2-type zinc-finger protein family.</text>
</comment>
<feature type="compositionally biased region" description="Basic residues" evidence="13">
    <location>
        <begin position="130"/>
        <end position="142"/>
    </location>
</feature>
<feature type="domain" description="C2H2-type" evidence="14">
    <location>
        <begin position="248"/>
        <end position="276"/>
    </location>
</feature>
<keyword evidence="10" id="KW-0804">Transcription</keyword>
<evidence type="ECO:0000256" key="2">
    <source>
        <dbReference type="ARBA" id="ARBA00006991"/>
    </source>
</evidence>
<dbReference type="GO" id="GO:0008270">
    <property type="term" value="F:zinc ion binding"/>
    <property type="evidence" value="ECO:0007669"/>
    <property type="project" value="UniProtKB-KW"/>
</dbReference>
<evidence type="ECO:0000313" key="17">
    <source>
        <dbReference type="RefSeq" id="XP_032821604.1"/>
    </source>
</evidence>
<feature type="region of interest" description="Disordered" evidence="13">
    <location>
        <begin position="123"/>
        <end position="151"/>
    </location>
</feature>
<feature type="domain" description="C2H2-type" evidence="14">
    <location>
        <begin position="192"/>
        <end position="219"/>
    </location>
</feature>
<evidence type="ECO:0000256" key="3">
    <source>
        <dbReference type="ARBA" id="ARBA00022491"/>
    </source>
</evidence>
<proteinExistence type="inferred from homology"/>
<dbReference type="RefSeq" id="XP_032821603.1">
    <property type="nucleotide sequence ID" value="XM_032965712.1"/>
</dbReference>
<sequence length="786" mass="85272">MMMSSPGQDRYVHVLYKAGDGSGGAATAAHMHMHGLGVADTCAGPGMQVPGGERMHMSLTPRHRFGRIGGGGPFAFDGTEEDDHNPTEDLTEGCLILQHELMVPDDMAQHSIGDINMYSDTRVKEERKRQVPKKKAKRKPRAAKGLAGEGGEDEIGVPKGTKKFVCERCCAAFRTNYHLQRHVLIHTGEKAYQCSQCTMRFIQKYLLQRHEKIHSGEKPFTCEQCGMRFIQKYHLERHKRTHSGEKPYECDYCHQYYSRTDQLAKHKRMCHEGPLAGKHDMNAGDFTAGINGGMDALQATTQGPRRWKKRVSGTAAADGSAGPPASGRGSKKKKNTAGLPGGRYTGEKRLVNVECIIEMGGQLEDGSLNLVDISEDALTPKLVPKKANRGRRRRASPELSRTVPIDALTVMHHEQHKGALHDEDKLPGDPGAIVATDAEGDKSSSEPANKLQAHAQQQQQHETSGNTYGDAMQFLKKRRYLQAASNGNCSGGVGGVNVGGVSVVSISTSPRIAPEPIMVVSNQSMMDDGHLQVASMEVPSLILDIKADPDKVGSGIPDEVLQTILDHYSAKDDFGMGDGLHEPTHRDAADVTSQSASPDKAAMLQEYYKYLQQALDRSSKNDHQAATTATALSSGVGVGVGVGIPFGQLMSTGRHAHGDVSATPVYFSAPHEPFMSHHVHHHHHHHHQNFGSSLSGEPSYHTVPAAKLQPYGMGVGQGFTFAESARDLTTLAHEFLEPSGDKKGDETSGYGLEDLEHVLPSPFSAVQSSKQTFGRKTKPASPTIPF</sequence>
<dbReference type="Pfam" id="PF00096">
    <property type="entry name" value="zf-C2H2"/>
    <property type="match status" value="2"/>
</dbReference>
<name>A0AAJ7TPE5_PETMA</name>
<evidence type="ECO:0000313" key="18">
    <source>
        <dbReference type="RefSeq" id="XP_032821605.1"/>
    </source>
</evidence>
<dbReference type="PANTHER" id="PTHR23235:SF155">
    <property type="entry name" value="EARLY GROWTH RESPONSE 4-RELATED"/>
    <property type="match status" value="1"/>
</dbReference>
<dbReference type="PANTHER" id="PTHR23235">
    <property type="entry name" value="KRUEPPEL-LIKE TRANSCRIPTION FACTOR"/>
    <property type="match status" value="1"/>
</dbReference>
<dbReference type="Proteomes" id="UP001318040">
    <property type="component" value="Chromosome 34"/>
</dbReference>